<gene>
    <name evidence="2" type="ORF">MNBD_BACTEROID01-2269</name>
</gene>
<keyword evidence="1" id="KW-0472">Membrane</keyword>
<keyword evidence="1" id="KW-0812">Transmembrane</keyword>
<feature type="transmembrane region" description="Helical" evidence="1">
    <location>
        <begin position="14"/>
        <end position="35"/>
    </location>
</feature>
<sequence>MDLKINPKTVFNKLILVILLLLFANILGIISKIYFHHDTVFGLVQAFNFDTEYNIPTLFSFLELIFSTALLFIIAKKHREVGTGYIYWFVLMVIFLFLSFDEILSIHERLIAPVSELLNTSGMLAFAWVIPYGVLLLVFVVAYSRFLIKLPRNIAVLLIISGAIYISGALGFELLGGKYVEQYGNGSIIYAILYTSEESLEMLGVAAFIYTLLYNITFEFNSFSLTLIKKD</sequence>
<feature type="transmembrane region" description="Helical" evidence="1">
    <location>
        <begin position="203"/>
        <end position="228"/>
    </location>
</feature>
<feature type="transmembrane region" description="Helical" evidence="1">
    <location>
        <begin position="86"/>
        <end position="104"/>
    </location>
</feature>
<proteinExistence type="predicted"/>
<dbReference type="EMBL" id="UOEP01000122">
    <property type="protein sequence ID" value="VAW20529.1"/>
    <property type="molecule type" value="Genomic_DNA"/>
</dbReference>
<name>A0A3B0U7N7_9ZZZZ</name>
<organism evidence="2">
    <name type="scientific">hydrothermal vent metagenome</name>
    <dbReference type="NCBI Taxonomy" id="652676"/>
    <lineage>
        <taxon>unclassified sequences</taxon>
        <taxon>metagenomes</taxon>
        <taxon>ecological metagenomes</taxon>
    </lineage>
</organism>
<feature type="transmembrane region" description="Helical" evidence="1">
    <location>
        <begin position="155"/>
        <end position="175"/>
    </location>
</feature>
<feature type="transmembrane region" description="Helical" evidence="1">
    <location>
        <begin position="55"/>
        <end position="74"/>
    </location>
</feature>
<reference evidence="2" key="1">
    <citation type="submission" date="2018-06" db="EMBL/GenBank/DDBJ databases">
        <authorList>
            <person name="Zhirakovskaya E."/>
        </authorList>
    </citation>
    <scope>NUCLEOTIDE SEQUENCE</scope>
</reference>
<evidence type="ECO:0000256" key="1">
    <source>
        <dbReference type="SAM" id="Phobius"/>
    </source>
</evidence>
<evidence type="ECO:0000313" key="2">
    <source>
        <dbReference type="EMBL" id="VAW20529.1"/>
    </source>
</evidence>
<keyword evidence="1" id="KW-1133">Transmembrane helix</keyword>
<feature type="transmembrane region" description="Helical" evidence="1">
    <location>
        <begin position="124"/>
        <end position="143"/>
    </location>
</feature>
<protein>
    <submittedName>
        <fullName evidence="2">Uncharacterized protein</fullName>
    </submittedName>
</protein>
<dbReference type="AlphaFoldDB" id="A0A3B0U7N7"/>
<accession>A0A3B0U7N7</accession>